<comment type="similarity">
    <text evidence="1">Belongs to the short-chain dehydrogenases/reductases (SDR) family.</text>
</comment>
<dbReference type="EMBL" id="QWLM01000003">
    <property type="protein sequence ID" value="RHW47114.1"/>
    <property type="molecule type" value="Genomic_DNA"/>
</dbReference>
<dbReference type="Gene3D" id="3.40.50.720">
    <property type="entry name" value="NAD(P)-binding Rossmann-like Domain"/>
    <property type="match status" value="1"/>
</dbReference>
<dbReference type="CDD" id="cd05233">
    <property type="entry name" value="SDR_c"/>
    <property type="match status" value="1"/>
</dbReference>
<evidence type="ECO:0000313" key="3">
    <source>
        <dbReference type="EMBL" id="RHW47114.1"/>
    </source>
</evidence>
<dbReference type="InterPro" id="IPR002347">
    <property type="entry name" value="SDR_fam"/>
</dbReference>
<keyword evidence="2" id="KW-0560">Oxidoreductase</keyword>
<dbReference type="PANTHER" id="PTHR43477">
    <property type="entry name" value="DIHYDROANTICAPSIN 7-DEHYDROGENASE"/>
    <property type="match status" value="1"/>
</dbReference>
<evidence type="ECO:0000256" key="1">
    <source>
        <dbReference type="ARBA" id="ARBA00006484"/>
    </source>
</evidence>
<dbReference type="PRINTS" id="PR00081">
    <property type="entry name" value="GDHRDH"/>
</dbReference>
<dbReference type="PANTHER" id="PTHR43477:SF1">
    <property type="entry name" value="DIHYDROANTICAPSIN 7-DEHYDROGENASE"/>
    <property type="match status" value="1"/>
</dbReference>
<name>A0A417Z8Y5_9MICO</name>
<proteinExistence type="inferred from homology"/>
<sequence>MSDLNSLTVLVAGATSTSGEVMARALTGAGARVVAVGRSDDKLAALREAVPGTVTFTADLASEDDVASLTERVHAEVGPIDALVHLVGGWRGGGGLAGQSEADYRFLENSFTALRFVSRAFDADLQASSRGRVAVVSSTALKRPLAGGANYAAVKAATEAWTRALAHGFTKAARDEGRDLSGAAVIYRVKGLDGLEEALADAVVTAFAGDAADVNDQIIDLTGSQA</sequence>
<evidence type="ECO:0000313" key="4">
    <source>
        <dbReference type="Proteomes" id="UP000285376"/>
    </source>
</evidence>
<dbReference type="RefSeq" id="WP_118912677.1">
    <property type="nucleotide sequence ID" value="NZ_CBCRVH010000006.1"/>
</dbReference>
<dbReference type="Pfam" id="PF00106">
    <property type="entry name" value="adh_short"/>
    <property type="match status" value="1"/>
</dbReference>
<accession>A0A417Z8Y5</accession>
<evidence type="ECO:0000256" key="2">
    <source>
        <dbReference type="ARBA" id="ARBA00023002"/>
    </source>
</evidence>
<comment type="caution">
    <text evidence="3">The sequence shown here is derived from an EMBL/GenBank/DDBJ whole genome shotgun (WGS) entry which is preliminary data.</text>
</comment>
<dbReference type="GO" id="GO:0016491">
    <property type="term" value="F:oxidoreductase activity"/>
    <property type="evidence" value="ECO:0007669"/>
    <property type="project" value="UniProtKB-KW"/>
</dbReference>
<dbReference type="AlphaFoldDB" id="A0A417Z8Y5"/>
<dbReference type="InterPro" id="IPR036291">
    <property type="entry name" value="NAD(P)-bd_dom_sf"/>
</dbReference>
<dbReference type="Proteomes" id="UP000285376">
    <property type="component" value="Unassembled WGS sequence"/>
</dbReference>
<gene>
    <name evidence="3" type="ORF">D1832_03765</name>
</gene>
<organism evidence="3 4">
    <name type="scientific">Dermacoccus abyssi</name>
    <dbReference type="NCBI Taxonomy" id="322596"/>
    <lineage>
        <taxon>Bacteria</taxon>
        <taxon>Bacillati</taxon>
        <taxon>Actinomycetota</taxon>
        <taxon>Actinomycetes</taxon>
        <taxon>Micrococcales</taxon>
        <taxon>Dermacoccaceae</taxon>
        <taxon>Dermacoccus</taxon>
    </lineage>
</organism>
<dbReference type="SUPFAM" id="SSF51735">
    <property type="entry name" value="NAD(P)-binding Rossmann-fold domains"/>
    <property type="match status" value="1"/>
</dbReference>
<reference evidence="3 4" key="1">
    <citation type="submission" date="2018-08" db="EMBL/GenBank/DDBJ databases">
        <title>Whole genome sequence analysis of Dermacoccus abyssi bacteria isolated from Deep Mariana trench Micromonospora spp reveals genes involved in the environmental adaptation and production of secondary metabolites.</title>
        <authorList>
            <person name="Abdel-Mageed W.M."/>
            <person name="Lehri B."/>
            <person name="Nouioui I."/>
            <person name="Goodfellow I."/>
            <person name="Jaspars M."/>
            <person name="Karlyshev A."/>
        </authorList>
    </citation>
    <scope>NUCLEOTIDE SEQUENCE [LARGE SCALE GENOMIC DNA]</scope>
    <source>
        <strain evidence="3 4">MT1.1</strain>
    </source>
</reference>
<protein>
    <submittedName>
        <fullName evidence="3">SDR family NAD(P)-dependent oxidoreductase</fullName>
    </submittedName>
</protein>
<dbReference type="InterPro" id="IPR051122">
    <property type="entry name" value="SDR_DHRS6-like"/>
</dbReference>